<feature type="compositionally biased region" description="Low complexity" evidence="1">
    <location>
        <begin position="23"/>
        <end position="33"/>
    </location>
</feature>
<evidence type="ECO:0000256" key="1">
    <source>
        <dbReference type="SAM" id="MobiDB-lite"/>
    </source>
</evidence>
<evidence type="ECO:0000313" key="2">
    <source>
        <dbReference type="WBParaSite" id="MCU_011728-RA"/>
    </source>
</evidence>
<feature type="compositionally biased region" description="Low complexity" evidence="1">
    <location>
        <begin position="94"/>
        <end position="107"/>
    </location>
</feature>
<protein>
    <submittedName>
        <fullName evidence="2">Abdominal-A</fullName>
    </submittedName>
</protein>
<dbReference type="WBParaSite" id="MCU_011728-RA">
    <property type="protein sequence ID" value="MCU_011728-RA"/>
    <property type="gene ID" value="MCU_011728"/>
</dbReference>
<organism evidence="2">
    <name type="scientific">Mesocestoides corti</name>
    <name type="common">Flatworm</name>
    <dbReference type="NCBI Taxonomy" id="53468"/>
    <lineage>
        <taxon>Eukaryota</taxon>
        <taxon>Metazoa</taxon>
        <taxon>Spiralia</taxon>
        <taxon>Lophotrochozoa</taxon>
        <taxon>Platyhelminthes</taxon>
        <taxon>Cestoda</taxon>
        <taxon>Eucestoda</taxon>
        <taxon>Cyclophyllidea</taxon>
        <taxon>Mesocestoididae</taxon>
        <taxon>Mesocestoides</taxon>
    </lineage>
</organism>
<feature type="region of interest" description="Disordered" evidence="1">
    <location>
        <begin position="14"/>
        <end position="33"/>
    </location>
</feature>
<reference evidence="2" key="1">
    <citation type="submission" date="2019-11" db="UniProtKB">
        <authorList>
            <consortium name="WormBaseParasite"/>
        </authorList>
    </citation>
    <scope>IDENTIFICATION</scope>
</reference>
<name>A0A5K3FU30_MESCO</name>
<proteinExistence type="predicted"/>
<accession>A0A5K3FU30</accession>
<feature type="region of interest" description="Disordered" evidence="1">
    <location>
        <begin position="94"/>
        <end position="115"/>
    </location>
</feature>
<dbReference type="AlphaFoldDB" id="A0A5K3FU30"/>
<sequence>AALPSAAYLGISINGGAGLPQQSDSTTTSTGVSTDAYSLTTSSNFFSAAESSVESLRISGGNCPVDSSNSHSSVPRVCPNRLFVNDDEASPASSHFSTLSSHLSSSDGGVGSVDVDDISPPLSLLGASADNRPASSAAAAKAREGTLVAPVNSHQPDPFALYASYAEKEGDPATCDQIRKDIHRQFPFHE</sequence>